<dbReference type="Gene3D" id="2.60.40.1390">
    <property type="entry name" value="NDT80 DNA-binding domain"/>
    <property type="match status" value="1"/>
</dbReference>
<name>A0A9P4YN39_9HYPO</name>
<feature type="compositionally biased region" description="Low complexity" evidence="3">
    <location>
        <begin position="44"/>
        <end position="61"/>
    </location>
</feature>
<dbReference type="PANTHER" id="PTHR35144:SF4">
    <property type="entry name" value="TRANSCRIPTION FACTOR VIB-1"/>
    <property type="match status" value="1"/>
</dbReference>
<dbReference type="GeneID" id="55970762"/>
<feature type="region of interest" description="Disordered" evidence="3">
    <location>
        <begin position="680"/>
        <end position="729"/>
    </location>
</feature>
<feature type="domain" description="NDT80" evidence="4">
    <location>
        <begin position="153"/>
        <end position="389"/>
    </location>
</feature>
<dbReference type="OrthoDB" id="4117572at2759"/>
<dbReference type="PANTHER" id="PTHR35144">
    <property type="entry name" value="MEIOSIS-SPECIFIC TRANSCRIPTION FACTOR NDT80"/>
    <property type="match status" value="1"/>
</dbReference>
<dbReference type="GO" id="GO:0000228">
    <property type="term" value="C:nuclear chromosome"/>
    <property type="evidence" value="ECO:0007669"/>
    <property type="project" value="TreeGrafter"/>
</dbReference>
<accession>A0A9P4YN39</accession>
<dbReference type="InterPro" id="IPR037141">
    <property type="entry name" value="NDT80_DNA-bd_dom_sf"/>
</dbReference>
<evidence type="ECO:0000256" key="3">
    <source>
        <dbReference type="SAM" id="MobiDB-lite"/>
    </source>
</evidence>
<keyword evidence="6" id="KW-1185">Reference proteome</keyword>
<dbReference type="InterPro" id="IPR008967">
    <property type="entry name" value="p53-like_TF_DNA-bd_sf"/>
</dbReference>
<comment type="caution">
    <text evidence="5">The sequence shown here is derived from an EMBL/GenBank/DDBJ whole genome shotgun (WGS) entry which is preliminary data.</text>
</comment>
<dbReference type="GO" id="GO:0003677">
    <property type="term" value="F:DNA binding"/>
    <property type="evidence" value="ECO:0007669"/>
    <property type="project" value="UniProtKB-KW"/>
</dbReference>
<feature type="compositionally biased region" description="Basic and acidic residues" evidence="3">
    <location>
        <begin position="682"/>
        <end position="700"/>
    </location>
</feature>
<feature type="compositionally biased region" description="Low complexity" evidence="3">
    <location>
        <begin position="467"/>
        <end position="479"/>
    </location>
</feature>
<dbReference type="EMBL" id="JAANYQ010000022">
    <property type="protein sequence ID" value="KAF4119625.1"/>
    <property type="molecule type" value="Genomic_DNA"/>
</dbReference>
<evidence type="ECO:0000259" key="4">
    <source>
        <dbReference type="PROSITE" id="PS51517"/>
    </source>
</evidence>
<evidence type="ECO:0000256" key="1">
    <source>
        <dbReference type="ARBA" id="ARBA00023125"/>
    </source>
</evidence>
<feature type="compositionally biased region" description="Polar residues" evidence="3">
    <location>
        <begin position="485"/>
        <end position="497"/>
    </location>
</feature>
<evidence type="ECO:0000313" key="6">
    <source>
        <dbReference type="Proteomes" id="UP000749293"/>
    </source>
</evidence>
<feature type="compositionally biased region" description="Pro residues" evidence="3">
    <location>
        <begin position="83"/>
        <end position="92"/>
    </location>
</feature>
<dbReference type="GO" id="GO:0051321">
    <property type="term" value="P:meiotic cell cycle"/>
    <property type="evidence" value="ECO:0007669"/>
    <property type="project" value="TreeGrafter"/>
</dbReference>
<dbReference type="PROSITE" id="PS51517">
    <property type="entry name" value="NDT80"/>
    <property type="match status" value="1"/>
</dbReference>
<feature type="compositionally biased region" description="Gly residues" evidence="3">
    <location>
        <begin position="109"/>
        <end position="120"/>
    </location>
</feature>
<sequence>MPDLRGDPAPSSLWSNYAGPIHMSPRMSSSGIGPMEPGRSHGPASSSSSSSLHAAAVAAAARPRSEQDFMSQQQQQHHHHHQPPPPPPPQQPYPYARYPLPEPEPSQSIGGGGGGGGGYPTSGHLKRSFSHTQSPPAHQDMTGGGGASLRGAADDHGQGTTATGAGGGHDQKLLAFRRVEDKATIADQHGHPQQLEVSAQLHGMFFLSEMPSSASDGTALQPELTCYRRNLFQIGGSLMAPRGPLSAITESGQTVPVGSMEVTISAIESVDGNPVRLVVIPWKTPPPNSPEVSQAPDQEPPSLPLVPMQEGGGHEADGVCAYYAIGWRRLQFRIATANNGRRKELQQHFVLHLKVHGLLADNSKVLLTEYITAPIVVRGRSPRNFQSRKEIPLLGSSAGSRGQSLVETGMGVIAAGHGHMAMRPTEVVKPPGLPAPSGPARDGGIDMRVPRSSFTFEPPKGAQRPGSLSSSSYSWSPTSHGPLPQVSTSEPYPTTSLAPADMYPKVAGAGYTTESHDMPLQAPSLATPLPLISEEHQHQQPAPPPSMRHPSFSYVPSVSTPRQMPAGTAASSADGAVDARYVTGGDDRPLKRNTGPGGIAGDATGYRYGPYASLNAAALPQPYGQDPIQRDVYATAAGTRTTMSGAHSPAAAAAAAAAATTATGMAVYGTDGRASYAATPYDDYRTRRPDEVRSRMEEQGQGHSPANAGYDGQHRGSFDAMSHYSWNNP</sequence>
<protein>
    <submittedName>
        <fullName evidence="5">NDT80 / PhoG like DNA-binding family</fullName>
    </submittedName>
</protein>
<feature type="DNA-binding region" description="NDT80" evidence="2">
    <location>
        <begin position="153"/>
        <end position="389"/>
    </location>
</feature>
<feature type="region of interest" description="Disordered" evidence="3">
    <location>
        <begin position="424"/>
        <end position="497"/>
    </location>
</feature>
<dbReference type="InterPro" id="IPR024061">
    <property type="entry name" value="NDT80_DNA-bd_dom"/>
</dbReference>
<dbReference type="AlphaFoldDB" id="A0A9P4YN39"/>
<keyword evidence="1 2" id="KW-0238">DNA-binding</keyword>
<dbReference type="Proteomes" id="UP000749293">
    <property type="component" value="Unassembled WGS sequence"/>
</dbReference>
<reference evidence="5" key="1">
    <citation type="submission" date="2020-03" db="EMBL/GenBank/DDBJ databases">
        <title>Site-based positive gene gene selection in Geosmithia morbida across the United States reveals a broad range of putative effectors and factors for local host and environmental adapation.</title>
        <authorList>
            <person name="Onufrak A."/>
            <person name="Murdoch R.W."/>
            <person name="Gazis R."/>
            <person name="Huff M."/>
            <person name="Staton M."/>
            <person name="Klingeman W."/>
            <person name="Hadziabdic D."/>
        </authorList>
    </citation>
    <scope>NUCLEOTIDE SEQUENCE</scope>
    <source>
        <strain evidence="5">1262</strain>
    </source>
</reference>
<dbReference type="SUPFAM" id="SSF49417">
    <property type="entry name" value="p53-like transcription factors"/>
    <property type="match status" value="1"/>
</dbReference>
<gene>
    <name evidence="5" type="ORF">GMORB2_4534</name>
</gene>
<proteinExistence type="predicted"/>
<feature type="region of interest" description="Disordered" evidence="3">
    <location>
        <begin position="557"/>
        <end position="598"/>
    </location>
</feature>
<dbReference type="Pfam" id="PF05224">
    <property type="entry name" value="NDT80_PhoG"/>
    <property type="match status" value="1"/>
</dbReference>
<dbReference type="InterPro" id="IPR052605">
    <property type="entry name" value="Fungal_trans_regulator"/>
</dbReference>
<feature type="region of interest" description="Disordered" evidence="3">
    <location>
        <begin position="1"/>
        <end position="169"/>
    </location>
</feature>
<dbReference type="GO" id="GO:0045944">
    <property type="term" value="P:positive regulation of transcription by RNA polymerase II"/>
    <property type="evidence" value="ECO:0007669"/>
    <property type="project" value="TreeGrafter"/>
</dbReference>
<dbReference type="GO" id="GO:0003700">
    <property type="term" value="F:DNA-binding transcription factor activity"/>
    <property type="evidence" value="ECO:0007669"/>
    <property type="project" value="UniProtKB-UniRule"/>
</dbReference>
<evidence type="ECO:0000256" key="2">
    <source>
        <dbReference type="PROSITE-ProRule" id="PRU00850"/>
    </source>
</evidence>
<dbReference type="RefSeq" id="XP_035318277.1">
    <property type="nucleotide sequence ID" value="XM_035466508.1"/>
</dbReference>
<organism evidence="5 6">
    <name type="scientific">Geosmithia morbida</name>
    <dbReference type="NCBI Taxonomy" id="1094350"/>
    <lineage>
        <taxon>Eukaryota</taxon>
        <taxon>Fungi</taxon>
        <taxon>Dikarya</taxon>
        <taxon>Ascomycota</taxon>
        <taxon>Pezizomycotina</taxon>
        <taxon>Sordariomycetes</taxon>
        <taxon>Hypocreomycetidae</taxon>
        <taxon>Hypocreales</taxon>
        <taxon>Bionectriaceae</taxon>
        <taxon>Geosmithia</taxon>
    </lineage>
</organism>
<evidence type="ECO:0000313" key="5">
    <source>
        <dbReference type="EMBL" id="KAF4119625.1"/>
    </source>
</evidence>